<keyword evidence="2 4" id="KW-0547">Nucleotide-binding</keyword>
<feature type="domain" description="ATP-grasp" evidence="5">
    <location>
        <begin position="118"/>
        <end position="305"/>
    </location>
</feature>
<dbReference type="PANTHER" id="PTHR43585">
    <property type="entry name" value="FUMIPYRROLE BIOSYNTHESIS PROTEIN C"/>
    <property type="match status" value="1"/>
</dbReference>
<keyword evidence="7" id="KW-1185">Reference proteome</keyword>
<organism evidence="6 7">
    <name type="scientific">Actinokineospora xionganensis</name>
    <dbReference type="NCBI Taxonomy" id="2684470"/>
    <lineage>
        <taxon>Bacteria</taxon>
        <taxon>Bacillati</taxon>
        <taxon>Actinomycetota</taxon>
        <taxon>Actinomycetes</taxon>
        <taxon>Pseudonocardiales</taxon>
        <taxon>Pseudonocardiaceae</taxon>
        <taxon>Actinokineospora</taxon>
    </lineage>
</organism>
<evidence type="ECO:0000313" key="7">
    <source>
        <dbReference type="Proteomes" id="UP000734823"/>
    </source>
</evidence>
<evidence type="ECO:0000256" key="3">
    <source>
        <dbReference type="ARBA" id="ARBA00022840"/>
    </source>
</evidence>
<name>A0ABR7L8B7_9PSEU</name>
<dbReference type="RefSeq" id="WP_187221422.1">
    <property type="nucleotide sequence ID" value="NZ_JABVED010000009.1"/>
</dbReference>
<evidence type="ECO:0000259" key="5">
    <source>
        <dbReference type="PROSITE" id="PS50975"/>
    </source>
</evidence>
<keyword evidence="3 4" id="KW-0067">ATP-binding</keyword>
<dbReference type="InterPro" id="IPR011761">
    <property type="entry name" value="ATP-grasp"/>
</dbReference>
<keyword evidence="1" id="KW-0436">Ligase</keyword>
<proteinExistence type="predicted"/>
<evidence type="ECO:0000256" key="1">
    <source>
        <dbReference type="ARBA" id="ARBA00022598"/>
    </source>
</evidence>
<dbReference type="Proteomes" id="UP000734823">
    <property type="component" value="Unassembled WGS sequence"/>
</dbReference>
<comment type="caution">
    <text evidence="6">The sequence shown here is derived from an EMBL/GenBank/DDBJ whole genome shotgun (WGS) entry which is preliminary data.</text>
</comment>
<protein>
    <submittedName>
        <fullName evidence="6">Siderophore biosynthesis protein</fullName>
    </submittedName>
</protein>
<gene>
    <name evidence="6" type="ORF">GPZ80_17405</name>
</gene>
<accession>A0ABR7L8B7</accession>
<dbReference type="InterPro" id="IPR052032">
    <property type="entry name" value="ATP-dep_AA_Ligase"/>
</dbReference>
<dbReference type="PROSITE" id="PS50975">
    <property type="entry name" value="ATP_GRASP"/>
    <property type="match status" value="1"/>
</dbReference>
<sequence>MRLYLTALIPTDAVTHGLLPASARLGLETVVLTDRADRHREAYRDLDCPPVVVEADVRDAGAVAARVHDLAPRFGAPSALMSNSDHLQAATALAAELLGLPAKPWAAAVRCKNKALTRAVLAAAGLDVVRCAQLDPGMSCVDGLAVPFPAVVKPREGVASEDALLVADLAELTARVAEIRARRPAATLVVEEYLAGDVRTYETLGDGESLYHFGSWRTTLGPPPHFAETRLDWDPRLPPAVEAHLRAQLAALGVGLGACHTEFVIDGDRARIVEVNYRLIGDTMDLICADLLGVDLFAELIRLHQGQRLPAGLPDPVRLPRHARVDYVRADRAGVLVEAPADQEFTVDGVRLGHRRMREVGVTADLHGTNRDYLAAVHAIGPDRSIVDTVVDGFLAERRWVIEPVAAA</sequence>
<dbReference type="PANTHER" id="PTHR43585:SF2">
    <property type="entry name" value="ATP-GRASP ENZYME FSQD"/>
    <property type="match status" value="1"/>
</dbReference>
<dbReference type="Gene3D" id="3.30.470.20">
    <property type="entry name" value="ATP-grasp fold, B domain"/>
    <property type="match status" value="1"/>
</dbReference>
<evidence type="ECO:0000256" key="2">
    <source>
        <dbReference type="ARBA" id="ARBA00022741"/>
    </source>
</evidence>
<dbReference type="EMBL" id="JABVED010000009">
    <property type="protein sequence ID" value="MBC6448949.1"/>
    <property type="molecule type" value="Genomic_DNA"/>
</dbReference>
<evidence type="ECO:0000313" key="6">
    <source>
        <dbReference type="EMBL" id="MBC6448949.1"/>
    </source>
</evidence>
<dbReference type="SUPFAM" id="SSF56059">
    <property type="entry name" value="Glutathione synthetase ATP-binding domain-like"/>
    <property type="match status" value="1"/>
</dbReference>
<evidence type="ECO:0000256" key="4">
    <source>
        <dbReference type="PROSITE-ProRule" id="PRU00409"/>
    </source>
</evidence>
<reference evidence="6 7" key="1">
    <citation type="submission" date="2020-06" db="EMBL/GenBank/DDBJ databases">
        <title>Actinokineospora xiongansis sp. nov., isolated from soil of Baiyangdian.</title>
        <authorList>
            <person name="Zhang X."/>
        </authorList>
    </citation>
    <scope>NUCLEOTIDE SEQUENCE [LARGE SCALE GENOMIC DNA]</scope>
    <source>
        <strain evidence="6 7">HBU206404</strain>
    </source>
</reference>